<proteinExistence type="predicted"/>
<dbReference type="RefSeq" id="XP_028476902.1">
    <property type="nucleotide sequence ID" value="XM_028623009.1"/>
</dbReference>
<organism evidence="2 3">
    <name type="scientific">Apiotrichum porosum</name>
    <dbReference type="NCBI Taxonomy" id="105984"/>
    <lineage>
        <taxon>Eukaryota</taxon>
        <taxon>Fungi</taxon>
        <taxon>Dikarya</taxon>
        <taxon>Basidiomycota</taxon>
        <taxon>Agaricomycotina</taxon>
        <taxon>Tremellomycetes</taxon>
        <taxon>Trichosporonales</taxon>
        <taxon>Trichosporonaceae</taxon>
        <taxon>Apiotrichum</taxon>
    </lineage>
</organism>
<comment type="caution">
    <text evidence="2">The sequence shown here is derived from an EMBL/GenBank/DDBJ whole genome shotgun (WGS) entry which is preliminary data.</text>
</comment>
<dbReference type="GeneID" id="39592207"/>
<dbReference type="Proteomes" id="UP000279236">
    <property type="component" value="Unassembled WGS sequence"/>
</dbReference>
<reference evidence="2 3" key="1">
    <citation type="submission" date="2018-11" db="EMBL/GenBank/DDBJ databases">
        <title>Genome sequence of Apiotrichum porosum DSM 27194.</title>
        <authorList>
            <person name="Aliyu H."/>
            <person name="Gorte O."/>
            <person name="Ochsenreither K."/>
        </authorList>
    </citation>
    <scope>NUCLEOTIDE SEQUENCE [LARGE SCALE GENOMIC DNA]</scope>
    <source>
        <strain evidence="2 3">DSM 27194</strain>
    </source>
</reference>
<keyword evidence="1" id="KW-0732">Signal</keyword>
<evidence type="ECO:0000313" key="2">
    <source>
        <dbReference type="EMBL" id="RSH82670.1"/>
    </source>
</evidence>
<gene>
    <name evidence="2" type="ORF">EHS24_007664</name>
</gene>
<evidence type="ECO:0000256" key="1">
    <source>
        <dbReference type="SAM" id="SignalP"/>
    </source>
</evidence>
<accession>A0A427XV09</accession>
<feature type="chain" id="PRO_5019136367" evidence="1">
    <location>
        <begin position="19"/>
        <end position="423"/>
    </location>
</feature>
<dbReference type="EMBL" id="RSCE01000005">
    <property type="protein sequence ID" value="RSH82670.1"/>
    <property type="molecule type" value="Genomic_DNA"/>
</dbReference>
<evidence type="ECO:0000313" key="3">
    <source>
        <dbReference type="Proteomes" id="UP000279236"/>
    </source>
</evidence>
<protein>
    <submittedName>
        <fullName evidence="2">Uncharacterized protein</fullName>
    </submittedName>
</protein>
<sequence length="423" mass="46627">MRVLAIAASALLLVLAGATYTPQASTTHISELEVSGLDVVAEFAHETHCRDIVLASLEEHHGGTLSETCKIDTSARIGNDFCAWREHWAKKRADQQGPPPKSSRVDHIHCILGSSHYGSNNRRLVGHLEEMEPLTAERAEDLLKHSTDQKTALLDHLEAREEHLQSREGHLLAREESLLAREQAREGHLQAREENLLAREERLQTLQMQANERCFAQLQTEALSTIQSLSAHQARFLEQQRGDLTHRLGEIVESMADEAKKDIAIAVQDVTLQHTSSFNGFSDRVDNALAQLSAWEQKHSEQLETMSYFTMALETQFSVVATAVNNSISAAAALATSLTGASHTAQALNVGTQSLSIRSTDPPGPAAHPVVIIGVVTDVHDYVHDQREAEVPIQAYLGPPTPLTRNTRSDFEMRRLRSATAPL</sequence>
<feature type="signal peptide" evidence="1">
    <location>
        <begin position="1"/>
        <end position="18"/>
    </location>
</feature>
<name>A0A427XV09_9TREE</name>
<keyword evidence="3" id="KW-1185">Reference proteome</keyword>
<dbReference type="AlphaFoldDB" id="A0A427XV09"/>